<evidence type="ECO:0000256" key="1">
    <source>
        <dbReference type="ARBA" id="ARBA00022741"/>
    </source>
</evidence>
<dbReference type="Pfam" id="PF01078">
    <property type="entry name" value="Mg_chelatase"/>
    <property type="match status" value="1"/>
</dbReference>
<dbReference type="CDD" id="cd00009">
    <property type="entry name" value="AAA"/>
    <property type="match status" value="1"/>
</dbReference>
<dbReference type="PANTHER" id="PTHR32039">
    <property type="entry name" value="MAGNESIUM-CHELATASE SUBUNIT CHLI"/>
    <property type="match status" value="1"/>
</dbReference>
<organism evidence="6 7">
    <name type="scientific">Clostridium thailandense</name>
    <dbReference type="NCBI Taxonomy" id="2794346"/>
    <lineage>
        <taxon>Bacteria</taxon>
        <taxon>Bacillati</taxon>
        <taxon>Bacillota</taxon>
        <taxon>Clostridia</taxon>
        <taxon>Eubacteriales</taxon>
        <taxon>Clostridiaceae</taxon>
        <taxon>Clostridium</taxon>
    </lineage>
</organism>
<evidence type="ECO:0000313" key="6">
    <source>
        <dbReference type="EMBL" id="MBV7275703.1"/>
    </source>
</evidence>
<dbReference type="InterPro" id="IPR000523">
    <property type="entry name" value="Mg_chelatse_chII-like_cat_dom"/>
</dbReference>
<gene>
    <name evidence="6" type="ORF">I6U48_22660</name>
</gene>
<dbReference type="Proteomes" id="UP000694308">
    <property type="component" value="Unassembled WGS sequence"/>
</dbReference>
<protein>
    <recommendedName>
        <fullName evidence="3">Mg-protoporphyrin IX chelatase</fullName>
    </recommendedName>
</protein>
<keyword evidence="2 6" id="KW-0067">ATP-binding</keyword>
<dbReference type="InterPro" id="IPR045006">
    <property type="entry name" value="CHLI-like"/>
</dbReference>
<sequence>MPNSIIYPFTAIVGQEKMKKALILNAINPRIGGVLIYGKKGTAKSTAAKALTSLLPEINTVEGCNYNCDPINKNYICESCKKKFHALHHINIIKKKAPLVEVTSSTIESSLAGTLEYQYTIKNEEKKYKFEPGDLAKANRGIIYVDEINLLNESIINILSNTVTSGVNILKKENYSYSHKSQFVLIGTMNPEEGEIRSKLLDCFGLCIEVEKNAKHNEILEIIKRKKEFEKNPADFIIKFSDEENKLRDKIAKAKETLEYVTISGTILRFISKYCIEAFVSWNRAQTIIKETACTIAALYERDYVTKEDALEAVDLVLSHRSKESSNIRYRIRERMCRASS</sequence>
<name>A0A949X5I4_9CLOT</name>
<evidence type="ECO:0000259" key="5">
    <source>
        <dbReference type="Pfam" id="PF17863"/>
    </source>
</evidence>
<dbReference type="EMBL" id="JAEEGC010000134">
    <property type="protein sequence ID" value="MBV7275703.1"/>
    <property type="molecule type" value="Genomic_DNA"/>
</dbReference>
<dbReference type="InterPro" id="IPR041628">
    <property type="entry name" value="ChlI/MoxR_AAA_lid"/>
</dbReference>
<dbReference type="Pfam" id="PF17863">
    <property type="entry name" value="AAA_lid_2"/>
    <property type="match status" value="1"/>
</dbReference>
<evidence type="ECO:0000259" key="4">
    <source>
        <dbReference type="Pfam" id="PF01078"/>
    </source>
</evidence>
<proteinExistence type="predicted"/>
<feature type="domain" description="Magnesium chelatase ChlI-like catalytic" evidence="4">
    <location>
        <begin position="9"/>
        <end position="193"/>
    </location>
</feature>
<feature type="domain" description="ChlI/MoxR AAA lid" evidence="5">
    <location>
        <begin position="271"/>
        <end position="323"/>
    </location>
</feature>
<reference evidence="6" key="1">
    <citation type="submission" date="2020-12" db="EMBL/GenBank/DDBJ databases">
        <title>Clostridium thailandense sp. nov., a novel acetogenic bacterium isolated from peat land soil in Thailand.</title>
        <authorList>
            <person name="Chaikitkaew S."/>
            <person name="Birkeland N.K."/>
        </authorList>
    </citation>
    <scope>NUCLEOTIDE SEQUENCE</scope>
    <source>
        <strain evidence="6">PL3</strain>
    </source>
</reference>
<accession>A0A949X5I4</accession>
<evidence type="ECO:0000256" key="3">
    <source>
        <dbReference type="ARBA" id="ARBA00030759"/>
    </source>
</evidence>
<evidence type="ECO:0000313" key="7">
    <source>
        <dbReference type="Proteomes" id="UP000694308"/>
    </source>
</evidence>
<dbReference type="GO" id="GO:0005524">
    <property type="term" value="F:ATP binding"/>
    <property type="evidence" value="ECO:0007669"/>
    <property type="project" value="UniProtKB-KW"/>
</dbReference>
<dbReference type="AlphaFoldDB" id="A0A949X5I4"/>
<keyword evidence="1" id="KW-0547">Nucleotide-binding</keyword>
<keyword evidence="7" id="KW-1185">Reference proteome</keyword>
<dbReference type="RefSeq" id="WP_218322755.1">
    <property type="nucleotide sequence ID" value="NZ_JAEEGC010000134.1"/>
</dbReference>
<comment type="caution">
    <text evidence="6">The sequence shown here is derived from an EMBL/GenBank/DDBJ whole genome shotgun (WGS) entry which is preliminary data.</text>
</comment>
<evidence type="ECO:0000256" key="2">
    <source>
        <dbReference type="ARBA" id="ARBA00022840"/>
    </source>
</evidence>
<dbReference type="PANTHER" id="PTHR32039:SF9">
    <property type="entry name" value="MAGNESIUM-CHELATASE SUBUNIT CHLI-2, CHLOROPLASTIC"/>
    <property type="match status" value="1"/>
</dbReference>